<dbReference type="Gene3D" id="3.40.630.30">
    <property type="match status" value="1"/>
</dbReference>
<dbReference type="AlphaFoldDB" id="I2GHJ3"/>
<dbReference type="eggNOG" id="COG1670">
    <property type="taxonomic scope" value="Bacteria"/>
</dbReference>
<evidence type="ECO:0000259" key="1">
    <source>
        <dbReference type="PROSITE" id="PS51186"/>
    </source>
</evidence>
<dbReference type="GO" id="GO:0008999">
    <property type="term" value="F:protein-N-terminal-alanine acetyltransferase activity"/>
    <property type="evidence" value="ECO:0007669"/>
    <property type="project" value="TreeGrafter"/>
</dbReference>
<dbReference type="InterPro" id="IPR051908">
    <property type="entry name" value="Ribosomal_N-acetyltransferase"/>
</dbReference>
<dbReference type="InterPro" id="IPR000182">
    <property type="entry name" value="GNAT_dom"/>
</dbReference>
<dbReference type="STRING" id="1185876.BN8_02460"/>
<dbReference type="RefSeq" id="WP_009281950.1">
    <property type="nucleotide sequence ID" value="NZ_CAIT01000006.1"/>
</dbReference>
<dbReference type="SUPFAM" id="SSF55729">
    <property type="entry name" value="Acyl-CoA N-acyltransferases (Nat)"/>
    <property type="match status" value="1"/>
</dbReference>
<reference evidence="2 3" key="1">
    <citation type="journal article" date="2012" name="J. Bacteriol.">
        <title>Genome Sequence of the Filamentous Bacterium Fibrisoma limi BUZ 3T.</title>
        <authorList>
            <person name="Filippini M."/>
            <person name="Qi W."/>
            <person name="Jaenicke S."/>
            <person name="Goesmann A."/>
            <person name="Smits T.H."/>
            <person name="Bagheri H.C."/>
        </authorList>
    </citation>
    <scope>NUCLEOTIDE SEQUENCE [LARGE SCALE GENOMIC DNA]</scope>
    <source>
        <strain evidence="3">BUZ 3T</strain>
    </source>
</reference>
<dbReference type="PROSITE" id="PS51186">
    <property type="entry name" value="GNAT"/>
    <property type="match status" value="1"/>
</dbReference>
<dbReference type="PANTHER" id="PTHR43441">
    <property type="entry name" value="RIBOSOMAL-PROTEIN-SERINE ACETYLTRANSFERASE"/>
    <property type="match status" value="1"/>
</dbReference>
<dbReference type="InterPro" id="IPR016181">
    <property type="entry name" value="Acyl_CoA_acyltransferase"/>
</dbReference>
<gene>
    <name evidence="2" type="ORF">BN8_02460</name>
</gene>
<dbReference type="OrthoDB" id="9811523at2"/>
<dbReference type="EMBL" id="CAIT01000006">
    <property type="protein sequence ID" value="CCH53368.1"/>
    <property type="molecule type" value="Genomic_DNA"/>
</dbReference>
<sequence length="181" mass="20290">MFTALAADSITLHLITDDNVAQVYDLFRGYPDSDVMLQEIADSYLPEYEDGQRTKYGFYATLNHELAGLSLLGIDTGKASTGYTGADTLIHMRGKGVAPRSKPHLFYLAFAILGLNRVETGCFVSNLSSKRSIEKTAGFQLEGIMRESGLNDRGAFEDEYLYAILRRDWERLYDPSQVQVR</sequence>
<evidence type="ECO:0000313" key="3">
    <source>
        <dbReference type="Proteomes" id="UP000009309"/>
    </source>
</evidence>
<organism evidence="2 3">
    <name type="scientific">Fibrisoma limi BUZ 3</name>
    <dbReference type="NCBI Taxonomy" id="1185876"/>
    <lineage>
        <taxon>Bacteria</taxon>
        <taxon>Pseudomonadati</taxon>
        <taxon>Bacteroidota</taxon>
        <taxon>Cytophagia</taxon>
        <taxon>Cytophagales</taxon>
        <taxon>Spirosomataceae</taxon>
        <taxon>Fibrisoma</taxon>
    </lineage>
</organism>
<dbReference type="PANTHER" id="PTHR43441:SF11">
    <property type="entry name" value="RIBOSOMAL-PROTEIN-SERINE ACETYLTRANSFERASE"/>
    <property type="match status" value="1"/>
</dbReference>
<proteinExistence type="predicted"/>
<dbReference type="GO" id="GO:0005737">
    <property type="term" value="C:cytoplasm"/>
    <property type="evidence" value="ECO:0007669"/>
    <property type="project" value="TreeGrafter"/>
</dbReference>
<dbReference type="GO" id="GO:1990189">
    <property type="term" value="F:protein N-terminal-serine acetyltransferase activity"/>
    <property type="evidence" value="ECO:0007669"/>
    <property type="project" value="TreeGrafter"/>
</dbReference>
<keyword evidence="3" id="KW-1185">Reference proteome</keyword>
<protein>
    <recommendedName>
        <fullName evidence="1">N-acetyltransferase domain-containing protein</fullName>
    </recommendedName>
</protein>
<name>I2GHJ3_9BACT</name>
<evidence type="ECO:0000313" key="2">
    <source>
        <dbReference type="EMBL" id="CCH53368.1"/>
    </source>
</evidence>
<comment type="caution">
    <text evidence="2">The sequence shown here is derived from an EMBL/GenBank/DDBJ whole genome shotgun (WGS) entry which is preliminary data.</text>
</comment>
<accession>I2GHJ3</accession>
<feature type="domain" description="N-acetyltransferase" evidence="1">
    <location>
        <begin position="10"/>
        <end position="167"/>
    </location>
</feature>
<dbReference type="Proteomes" id="UP000009309">
    <property type="component" value="Unassembled WGS sequence"/>
</dbReference>